<dbReference type="OrthoDB" id="2665824at2"/>
<reference evidence="2 3" key="1">
    <citation type="submission" date="2011-09" db="EMBL/GenBank/DDBJ databases">
        <title>The draft genome of Paenibacillus lactis 154.</title>
        <authorList>
            <consortium name="US DOE Joint Genome Institute (JGI-PGF)"/>
            <person name="Lucas S."/>
            <person name="Han J."/>
            <person name="Lapidus A."/>
            <person name="Cheng J.-F."/>
            <person name="Goodwin L."/>
            <person name="Pitluck S."/>
            <person name="Peters L."/>
            <person name="Land M.L."/>
            <person name="Hauser L."/>
            <person name="Siebers A."/>
            <person name="Thelen M."/>
            <person name="Hugenholtz P."/>
            <person name="Allgaier M."/>
            <person name="Woyke T.J."/>
        </authorList>
    </citation>
    <scope>NUCLEOTIDE SEQUENCE [LARGE SCALE GENOMIC DNA]</scope>
    <source>
        <strain evidence="2 3">154</strain>
    </source>
</reference>
<name>G4HIW2_9BACL</name>
<dbReference type="Proteomes" id="UP000003891">
    <property type="component" value="Unassembled WGS sequence"/>
</dbReference>
<feature type="chain" id="PRO_5003463741" evidence="1">
    <location>
        <begin position="24"/>
        <end position="92"/>
    </location>
</feature>
<dbReference type="PATRIC" id="fig|743719.3.peg.3978"/>
<gene>
    <name evidence="2" type="ORF">PaelaDRAFT_3923</name>
</gene>
<accession>G4HIW2</accession>
<evidence type="ECO:0000313" key="2">
    <source>
        <dbReference type="EMBL" id="EHB62680.1"/>
    </source>
</evidence>
<dbReference type="PROSITE" id="PS51257">
    <property type="entry name" value="PROKAR_LIPOPROTEIN"/>
    <property type="match status" value="1"/>
</dbReference>
<dbReference type="STRING" id="743719.PaelaDRAFT_3923"/>
<keyword evidence="1" id="KW-0732">Signal</keyword>
<dbReference type="EMBL" id="AGIP01000009">
    <property type="protein sequence ID" value="EHB62680.1"/>
    <property type="molecule type" value="Genomic_DNA"/>
</dbReference>
<feature type="signal peptide" evidence="1">
    <location>
        <begin position="1"/>
        <end position="23"/>
    </location>
</feature>
<proteinExistence type="predicted"/>
<dbReference type="AlphaFoldDB" id="G4HIW2"/>
<evidence type="ECO:0000313" key="3">
    <source>
        <dbReference type="Proteomes" id="UP000003891"/>
    </source>
</evidence>
<evidence type="ECO:0000256" key="1">
    <source>
        <dbReference type="SAM" id="SignalP"/>
    </source>
</evidence>
<organism evidence="2 3">
    <name type="scientific">Paenibacillus lactis 154</name>
    <dbReference type="NCBI Taxonomy" id="743719"/>
    <lineage>
        <taxon>Bacteria</taxon>
        <taxon>Bacillati</taxon>
        <taxon>Bacillota</taxon>
        <taxon>Bacilli</taxon>
        <taxon>Bacillales</taxon>
        <taxon>Paenibacillaceae</taxon>
        <taxon>Paenibacillus</taxon>
    </lineage>
</organism>
<dbReference type="RefSeq" id="WP_007131086.1">
    <property type="nucleotide sequence ID" value="NZ_AGIP01000009.1"/>
</dbReference>
<sequence length="92" mass="10235">MNRFVMILLLLLALVGCAGEQNAFHVEGPVEEINEQSSQIYVDGFWLPVKNIEIYNVGDVISAEVESTAEGDQYVPGDIKVNKIKLNENPEK</sequence>
<protein>
    <submittedName>
        <fullName evidence="2">Calcium-transporting atpase 4, endoplasmic reticulum-type, putative</fullName>
    </submittedName>
</protein>